<name>A0ABS1M6Q0_9NOCA</name>
<accession>A0ABS1M6Q0</accession>
<proteinExistence type="predicted"/>
<sequence length="74" mass="7376">MGGVHKSVQGPVRSAVSSRRRATAAAVLAAASAISFGAVPAGGSGIAEAESKAIDRSRTVYNVPGHLQVWSACA</sequence>
<dbReference type="Proteomes" id="UP000602198">
    <property type="component" value="Unassembled WGS sequence"/>
</dbReference>
<evidence type="ECO:0000313" key="2">
    <source>
        <dbReference type="Proteomes" id="UP000602198"/>
    </source>
</evidence>
<evidence type="ECO:0000313" key="1">
    <source>
        <dbReference type="EMBL" id="MBL1076295.1"/>
    </source>
</evidence>
<keyword evidence="2" id="KW-1185">Reference proteome</keyword>
<dbReference type="RefSeq" id="WP_201948830.1">
    <property type="nucleotide sequence ID" value="NZ_JAERRJ010000006.1"/>
</dbReference>
<protein>
    <submittedName>
        <fullName evidence="1">Uncharacterized protein</fullName>
    </submittedName>
</protein>
<dbReference type="EMBL" id="JAERRJ010000006">
    <property type="protein sequence ID" value="MBL1076295.1"/>
    <property type="molecule type" value="Genomic_DNA"/>
</dbReference>
<comment type="caution">
    <text evidence="1">The sequence shown here is derived from an EMBL/GenBank/DDBJ whole genome shotgun (WGS) entry which is preliminary data.</text>
</comment>
<gene>
    <name evidence="1" type="ORF">JK358_18000</name>
</gene>
<reference evidence="1 2" key="1">
    <citation type="submission" date="2021-01" db="EMBL/GenBank/DDBJ databases">
        <title>WGS of actinomycetes isolated from Thailand.</title>
        <authorList>
            <person name="Thawai C."/>
        </authorList>
    </citation>
    <scope>NUCLEOTIDE SEQUENCE [LARGE SCALE GENOMIC DNA]</scope>
    <source>
        <strain evidence="1 2">LPG 2</strain>
    </source>
</reference>
<organism evidence="1 2">
    <name type="scientific">Nocardia acididurans</name>
    <dbReference type="NCBI Taxonomy" id="2802282"/>
    <lineage>
        <taxon>Bacteria</taxon>
        <taxon>Bacillati</taxon>
        <taxon>Actinomycetota</taxon>
        <taxon>Actinomycetes</taxon>
        <taxon>Mycobacteriales</taxon>
        <taxon>Nocardiaceae</taxon>
        <taxon>Nocardia</taxon>
    </lineage>
</organism>